<accession>A0ABD0LDF7</accession>
<comment type="caution">
    <text evidence="4">The sequence shown here is derived from an EMBL/GenBank/DDBJ whole genome shotgun (WGS) entry which is preliminary data.</text>
</comment>
<dbReference type="PROSITE" id="PS51034">
    <property type="entry name" value="ZP_2"/>
    <property type="match status" value="1"/>
</dbReference>
<evidence type="ECO:0000313" key="5">
    <source>
        <dbReference type="Proteomes" id="UP001519460"/>
    </source>
</evidence>
<dbReference type="PANTHER" id="PTHR22907:SF54">
    <property type="entry name" value="GH04558P"/>
    <property type="match status" value="1"/>
</dbReference>
<feature type="domain" description="ZP" evidence="3">
    <location>
        <begin position="1"/>
        <end position="217"/>
    </location>
</feature>
<gene>
    <name evidence="4" type="ORF">BaRGS_00011234</name>
</gene>
<dbReference type="InterPro" id="IPR042235">
    <property type="entry name" value="ZP-C_dom"/>
</dbReference>
<reference evidence="4 5" key="1">
    <citation type="journal article" date="2023" name="Sci. Data">
        <title>Genome assembly of the Korean intertidal mud-creeper Batillaria attramentaria.</title>
        <authorList>
            <person name="Patra A.K."/>
            <person name="Ho P.T."/>
            <person name="Jun S."/>
            <person name="Lee S.J."/>
            <person name="Kim Y."/>
            <person name="Won Y.J."/>
        </authorList>
    </citation>
    <scope>NUCLEOTIDE SEQUENCE [LARGE SCALE GENOMIC DNA]</scope>
    <source>
        <strain evidence="4">Wonlab-2016</strain>
    </source>
</reference>
<feature type="compositionally biased region" description="Basic residues" evidence="2">
    <location>
        <begin position="255"/>
        <end position="271"/>
    </location>
</feature>
<evidence type="ECO:0000256" key="1">
    <source>
        <dbReference type="ARBA" id="ARBA00022729"/>
    </source>
</evidence>
<dbReference type="Gene3D" id="2.60.40.4100">
    <property type="entry name" value="Zona pellucida, ZP-C domain"/>
    <property type="match status" value="1"/>
</dbReference>
<dbReference type="PANTHER" id="PTHR22907">
    <property type="entry name" value="GH04558P"/>
    <property type="match status" value="1"/>
</dbReference>
<keyword evidence="5" id="KW-1185">Reference proteome</keyword>
<name>A0ABD0LDF7_9CAEN</name>
<evidence type="ECO:0000256" key="2">
    <source>
        <dbReference type="SAM" id="MobiDB-lite"/>
    </source>
</evidence>
<dbReference type="Proteomes" id="UP001519460">
    <property type="component" value="Unassembled WGS sequence"/>
</dbReference>
<evidence type="ECO:0000259" key="3">
    <source>
        <dbReference type="PROSITE" id="PS51034"/>
    </source>
</evidence>
<organism evidence="4 5">
    <name type="scientific">Batillaria attramentaria</name>
    <dbReference type="NCBI Taxonomy" id="370345"/>
    <lineage>
        <taxon>Eukaryota</taxon>
        <taxon>Metazoa</taxon>
        <taxon>Spiralia</taxon>
        <taxon>Lophotrochozoa</taxon>
        <taxon>Mollusca</taxon>
        <taxon>Gastropoda</taxon>
        <taxon>Caenogastropoda</taxon>
        <taxon>Sorbeoconcha</taxon>
        <taxon>Cerithioidea</taxon>
        <taxon>Batillariidae</taxon>
        <taxon>Batillaria</taxon>
    </lineage>
</organism>
<keyword evidence="1" id="KW-0732">Signal</keyword>
<dbReference type="InterPro" id="IPR051962">
    <property type="entry name" value="Cuticlin"/>
</dbReference>
<evidence type="ECO:0000313" key="4">
    <source>
        <dbReference type="EMBL" id="KAK7497594.1"/>
    </source>
</evidence>
<dbReference type="EMBL" id="JACVVK020000057">
    <property type="protein sequence ID" value="KAK7497594.1"/>
    <property type="molecule type" value="Genomic_DNA"/>
</dbReference>
<dbReference type="AlphaFoldDB" id="A0ABD0LDF7"/>
<dbReference type="SMART" id="SM00241">
    <property type="entry name" value="ZP"/>
    <property type="match status" value="1"/>
</dbReference>
<sequence length="278" mass="30632">MLTVPAFASRNGLRNTNGLTGFAQEYALVNDTCAGDATVVSETATSITYAREINVYYGFGADHPTDSVFNVTCEVPKATATTPPPLDLPPSRVTYDIADQNGQPLTGPIQFGSNVRITFTVDPIPNSDDVTDIRIESCRVTDGRSRSADVVSNGCARAPLGRSLFHPRAGETTLIMTAYWFPGPQPQLSFRCRVRTCKSTDNTCSERPTCRNRAKRSAQALLTGSHGGSPVSKTSNNVVITMPLVIDTQRYFRRFSNRRTSTRRTSTRRQRNRSERRD</sequence>
<feature type="region of interest" description="Disordered" evidence="2">
    <location>
        <begin position="255"/>
        <end position="278"/>
    </location>
</feature>
<protein>
    <recommendedName>
        <fullName evidence="3">ZP domain-containing protein</fullName>
    </recommendedName>
</protein>
<proteinExistence type="predicted"/>
<dbReference type="InterPro" id="IPR001507">
    <property type="entry name" value="ZP_dom"/>
</dbReference>